<reference evidence="1" key="1">
    <citation type="submission" date="2014-11" db="EMBL/GenBank/DDBJ databases">
        <authorList>
            <person name="Amaro Gonzalez C."/>
        </authorList>
    </citation>
    <scope>NUCLEOTIDE SEQUENCE</scope>
</reference>
<reference evidence="1" key="2">
    <citation type="journal article" date="2015" name="Fish Shellfish Immunol.">
        <title>Early steps in the European eel (Anguilla anguilla)-Vibrio vulnificus interaction in the gills: Role of the RtxA13 toxin.</title>
        <authorList>
            <person name="Callol A."/>
            <person name="Pajuelo D."/>
            <person name="Ebbesson L."/>
            <person name="Teles M."/>
            <person name="MacKenzie S."/>
            <person name="Amaro C."/>
        </authorList>
    </citation>
    <scope>NUCLEOTIDE SEQUENCE</scope>
</reference>
<dbReference type="EMBL" id="GBXM01080769">
    <property type="protein sequence ID" value="JAH27808.1"/>
    <property type="molecule type" value="Transcribed_RNA"/>
</dbReference>
<sequence>MAEKSNHMPFCGIGMNLFYERREILRKKTFLILTQKFRKLWPVKMCIFNCLL</sequence>
<organism evidence="1">
    <name type="scientific">Anguilla anguilla</name>
    <name type="common">European freshwater eel</name>
    <name type="synonym">Muraena anguilla</name>
    <dbReference type="NCBI Taxonomy" id="7936"/>
    <lineage>
        <taxon>Eukaryota</taxon>
        <taxon>Metazoa</taxon>
        <taxon>Chordata</taxon>
        <taxon>Craniata</taxon>
        <taxon>Vertebrata</taxon>
        <taxon>Euteleostomi</taxon>
        <taxon>Actinopterygii</taxon>
        <taxon>Neopterygii</taxon>
        <taxon>Teleostei</taxon>
        <taxon>Anguilliformes</taxon>
        <taxon>Anguillidae</taxon>
        <taxon>Anguilla</taxon>
    </lineage>
</organism>
<evidence type="ECO:0000313" key="1">
    <source>
        <dbReference type="EMBL" id="JAH27808.1"/>
    </source>
</evidence>
<name>A0A0E9RHK3_ANGAN</name>
<protein>
    <submittedName>
        <fullName evidence="1">Uncharacterized protein</fullName>
    </submittedName>
</protein>
<proteinExistence type="predicted"/>
<dbReference type="AlphaFoldDB" id="A0A0E9RHK3"/>
<accession>A0A0E9RHK3</accession>